<gene>
    <name evidence="2" type="ORF">CGLO_04782</name>
</gene>
<proteinExistence type="predicted"/>
<dbReference type="AlphaFoldDB" id="T0LU60"/>
<feature type="compositionally biased region" description="Acidic residues" evidence="1">
    <location>
        <begin position="252"/>
        <end position="261"/>
    </location>
</feature>
<dbReference type="EMBL" id="AMYD01000963">
    <property type="protein sequence ID" value="EQB55306.1"/>
    <property type="molecule type" value="Genomic_DNA"/>
</dbReference>
<dbReference type="OrthoDB" id="4809664at2759"/>
<feature type="region of interest" description="Disordered" evidence="1">
    <location>
        <begin position="252"/>
        <end position="292"/>
    </location>
</feature>
<accession>T0LU60</accession>
<evidence type="ECO:0000313" key="2">
    <source>
        <dbReference type="EMBL" id="EQB55306.1"/>
    </source>
</evidence>
<evidence type="ECO:0000256" key="1">
    <source>
        <dbReference type="SAM" id="MobiDB-lite"/>
    </source>
</evidence>
<organism evidence="2 3">
    <name type="scientific">Colletotrichum gloeosporioides (strain Cg-14)</name>
    <name type="common">Anthracnose fungus</name>
    <name type="synonym">Glomerella cingulata</name>
    <dbReference type="NCBI Taxonomy" id="1237896"/>
    <lineage>
        <taxon>Eukaryota</taxon>
        <taxon>Fungi</taxon>
        <taxon>Dikarya</taxon>
        <taxon>Ascomycota</taxon>
        <taxon>Pezizomycotina</taxon>
        <taxon>Sordariomycetes</taxon>
        <taxon>Hypocreomycetidae</taxon>
        <taxon>Glomerellales</taxon>
        <taxon>Glomerellaceae</taxon>
        <taxon>Colletotrichum</taxon>
        <taxon>Colletotrichum gloeosporioides species complex</taxon>
    </lineage>
</organism>
<sequence length="357" mass="41223">MPNLHTLAIKSQRWQNLGDEKKGRELELCDMETVDIVARAAGGRVLFPHLKTVYVDMYGYLKPLSNVAPNIESLKMSDITWLVDRPADFPDIKLPHVKFLEVGDNSAVTMRVLQELLKRLPSLQKLHHEHTDSGLYCFSGGLDDDCPTPRGIVNLLKPIAGQMKELKLSHFDRWIVRLCHEAGVSRYARKFSEPGGVLEPLEFLTVLERLDVDSDCLWVQRHPDIRRSNYEKVMHLMTLLPQRLQDLAFDGFNDDNADGDDPDPRIKYVFGDEPDDGDESMGSDEEEEDSEEYPWSVTYRFLPRSPGLAPEHLQTLKQAFGEVGIAFHPSQREAYEIEERRLRRSRWHRDDPEIEWF</sequence>
<evidence type="ECO:0000313" key="3">
    <source>
        <dbReference type="Proteomes" id="UP000015530"/>
    </source>
</evidence>
<reference evidence="3" key="1">
    <citation type="journal article" date="2013" name="Mol. Plant Microbe Interact.">
        <title>Global aspects of pacC regulation of pathogenicity genes in Colletotrichum gloeosporioides as revealed by transcriptome analysis.</title>
        <authorList>
            <person name="Alkan N."/>
            <person name="Meng X."/>
            <person name="Friedlander G."/>
            <person name="Reuveni E."/>
            <person name="Sukno S."/>
            <person name="Sherman A."/>
            <person name="Thon M."/>
            <person name="Fluhr R."/>
            <person name="Prusky D."/>
        </authorList>
    </citation>
    <scope>NUCLEOTIDE SEQUENCE [LARGE SCALE GENOMIC DNA]</scope>
    <source>
        <strain evidence="3">Cg-14</strain>
    </source>
</reference>
<feature type="compositionally biased region" description="Acidic residues" evidence="1">
    <location>
        <begin position="272"/>
        <end position="292"/>
    </location>
</feature>
<name>T0LU60_COLGC</name>
<comment type="caution">
    <text evidence="2">The sequence shown here is derived from an EMBL/GenBank/DDBJ whole genome shotgun (WGS) entry which is preliminary data.</text>
</comment>
<dbReference type="HOGENOM" id="CLU_038170_0_0_1"/>
<dbReference type="SUPFAM" id="SSF52047">
    <property type="entry name" value="RNI-like"/>
    <property type="match status" value="1"/>
</dbReference>
<protein>
    <submittedName>
        <fullName evidence="2">Uncharacterized protein</fullName>
    </submittedName>
</protein>
<dbReference type="Proteomes" id="UP000015530">
    <property type="component" value="Unassembled WGS sequence"/>
</dbReference>